<protein>
    <submittedName>
        <fullName evidence="1">Uncharacterized protein</fullName>
    </submittedName>
</protein>
<comment type="caution">
    <text evidence="1">The sequence shown here is derived from an EMBL/GenBank/DDBJ whole genome shotgun (WGS) entry which is preliminary data.</text>
</comment>
<dbReference type="Proteomes" id="UP000887013">
    <property type="component" value="Unassembled WGS sequence"/>
</dbReference>
<dbReference type="EMBL" id="BMAW01058440">
    <property type="protein sequence ID" value="GFT16347.1"/>
    <property type="molecule type" value="Genomic_DNA"/>
</dbReference>
<sequence>MKEKPWINAILNLLDCPRSIAVAAFRLTTGQDCFYAPLCRFRIVYSRACPLFCNDAALNDTSVCSALTKNCIYSCYWRPETL</sequence>
<evidence type="ECO:0000313" key="2">
    <source>
        <dbReference type="Proteomes" id="UP000887013"/>
    </source>
</evidence>
<accession>A0A8X6TH60</accession>
<reference evidence="1" key="1">
    <citation type="submission" date="2020-08" db="EMBL/GenBank/DDBJ databases">
        <title>Multicomponent nature underlies the extraordinary mechanical properties of spider dragline silk.</title>
        <authorList>
            <person name="Kono N."/>
            <person name="Nakamura H."/>
            <person name="Mori M."/>
            <person name="Yoshida Y."/>
            <person name="Ohtoshi R."/>
            <person name="Malay A.D."/>
            <person name="Moran D.A.P."/>
            <person name="Tomita M."/>
            <person name="Numata K."/>
            <person name="Arakawa K."/>
        </authorList>
    </citation>
    <scope>NUCLEOTIDE SEQUENCE</scope>
</reference>
<evidence type="ECO:0000313" key="1">
    <source>
        <dbReference type="EMBL" id="GFT16347.1"/>
    </source>
</evidence>
<proteinExistence type="predicted"/>
<keyword evidence="2" id="KW-1185">Reference proteome</keyword>
<gene>
    <name evidence="1" type="ORF">NPIL_615621</name>
</gene>
<organism evidence="1 2">
    <name type="scientific">Nephila pilipes</name>
    <name type="common">Giant wood spider</name>
    <name type="synonym">Nephila maculata</name>
    <dbReference type="NCBI Taxonomy" id="299642"/>
    <lineage>
        <taxon>Eukaryota</taxon>
        <taxon>Metazoa</taxon>
        <taxon>Ecdysozoa</taxon>
        <taxon>Arthropoda</taxon>
        <taxon>Chelicerata</taxon>
        <taxon>Arachnida</taxon>
        <taxon>Araneae</taxon>
        <taxon>Araneomorphae</taxon>
        <taxon>Entelegynae</taxon>
        <taxon>Araneoidea</taxon>
        <taxon>Nephilidae</taxon>
        <taxon>Nephila</taxon>
    </lineage>
</organism>
<dbReference type="AlphaFoldDB" id="A0A8X6TH60"/>
<name>A0A8X6TH60_NEPPI</name>